<organism evidence="15 16">
    <name type="scientific">Schizosaccharomyces osmophilus</name>
    <dbReference type="NCBI Taxonomy" id="2545709"/>
    <lineage>
        <taxon>Eukaryota</taxon>
        <taxon>Fungi</taxon>
        <taxon>Dikarya</taxon>
        <taxon>Ascomycota</taxon>
        <taxon>Taphrinomycotina</taxon>
        <taxon>Schizosaccharomycetes</taxon>
        <taxon>Schizosaccharomycetales</taxon>
        <taxon>Schizosaccharomycetaceae</taxon>
        <taxon>Schizosaccharomyces</taxon>
    </lineage>
</organism>
<dbReference type="PROSITE" id="PS50889">
    <property type="entry name" value="S4"/>
    <property type="match status" value="1"/>
</dbReference>
<dbReference type="AlphaFoldDB" id="A0AAF0AWQ6"/>
<accession>A0AAF0AWQ6</accession>
<keyword evidence="5 12" id="KW-0694">RNA-binding</keyword>
<keyword evidence="3" id="KW-0690">Ribosome biogenesis</keyword>
<dbReference type="EMBL" id="CP115612">
    <property type="protein sequence ID" value="WBW73129.1"/>
    <property type="molecule type" value="Genomic_DNA"/>
</dbReference>
<protein>
    <recommendedName>
        <fullName evidence="10">U3 small nucleolar ribonucleoprotein protein IMP3</fullName>
    </recommendedName>
    <alternativeName>
        <fullName evidence="11">U3 small nucleolar ribonucleoprotein protein imp3</fullName>
    </alternativeName>
</protein>
<dbReference type="InterPro" id="IPR001912">
    <property type="entry name" value="Ribosomal_uS4_N"/>
</dbReference>
<feature type="domain" description="Small ribosomal subunit protein uS4 N-terminal" evidence="14">
    <location>
        <begin position="3"/>
        <end position="108"/>
    </location>
</feature>
<comment type="function">
    <text evidence="8">Component of the U3 small nucleolar ribonucleoprotein. Required for the early cleavages at sites A0, A1 and A2 during 18S ribosomal pre-RNA processing.</text>
</comment>
<evidence type="ECO:0000256" key="8">
    <source>
        <dbReference type="ARBA" id="ARBA00057162"/>
    </source>
</evidence>
<dbReference type="GO" id="GO:0042274">
    <property type="term" value="P:ribosomal small subunit biogenesis"/>
    <property type="evidence" value="ECO:0007669"/>
    <property type="project" value="TreeGrafter"/>
</dbReference>
<gene>
    <name evidence="15" type="primary">imp3</name>
    <name evidence="15" type="ORF">SOMG_03982</name>
</gene>
<dbReference type="CDD" id="cd00165">
    <property type="entry name" value="S4"/>
    <property type="match status" value="1"/>
</dbReference>
<dbReference type="RefSeq" id="XP_056037372.1">
    <property type="nucleotide sequence ID" value="XM_056182769.1"/>
</dbReference>
<dbReference type="InterPro" id="IPR022801">
    <property type="entry name" value="Ribosomal_uS4"/>
</dbReference>
<evidence type="ECO:0000256" key="7">
    <source>
        <dbReference type="ARBA" id="ARBA00023274"/>
    </source>
</evidence>
<dbReference type="GO" id="GO:0006364">
    <property type="term" value="P:rRNA processing"/>
    <property type="evidence" value="ECO:0007669"/>
    <property type="project" value="TreeGrafter"/>
</dbReference>
<evidence type="ECO:0000256" key="10">
    <source>
        <dbReference type="ARBA" id="ARBA00069727"/>
    </source>
</evidence>
<dbReference type="KEGG" id="som:SOMG_03982"/>
<reference evidence="15 16" key="1">
    <citation type="journal article" date="2023" name="G3 (Bethesda)">
        <title>A high-quality reference genome for the fission yeast Schizosaccharomyces osmophilus.</title>
        <authorList>
            <person name="Jia G.S."/>
            <person name="Zhang W.C."/>
            <person name="Liang Y."/>
            <person name="Liu X.H."/>
            <person name="Rhind N."/>
            <person name="Pidoux A."/>
            <person name="Brysch-Herzberg M."/>
            <person name="Du L.L."/>
        </authorList>
    </citation>
    <scope>NUCLEOTIDE SEQUENCE [LARGE SCALE GENOMIC DNA]</scope>
    <source>
        <strain evidence="15 16">CBS 15793</strain>
    </source>
</reference>
<dbReference type="Pfam" id="PF01479">
    <property type="entry name" value="S4"/>
    <property type="match status" value="1"/>
</dbReference>
<dbReference type="InterPro" id="IPR002942">
    <property type="entry name" value="S4_RNA-bd"/>
</dbReference>
<dbReference type="Pfam" id="PF00163">
    <property type="entry name" value="Ribosomal_S4"/>
    <property type="match status" value="1"/>
</dbReference>
<dbReference type="GO" id="GO:0034457">
    <property type="term" value="C:Mpp10 complex"/>
    <property type="evidence" value="ECO:0007669"/>
    <property type="project" value="TreeGrafter"/>
</dbReference>
<dbReference type="SMART" id="SM01390">
    <property type="entry name" value="Ribosomal_S4"/>
    <property type="match status" value="1"/>
</dbReference>
<evidence type="ECO:0000256" key="1">
    <source>
        <dbReference type="ARBA" id="ARBA00004604"/>
    </source>
</evidence>
<comment type="similarity">
    <text evidence="2">Belongs to the universal ribosomal protein uS4 family.</text>
</comment>
<dbReference type="Gene3D" id="3.10.290.10">
    <property type="entry name" value="RNA-binding S4 domain"/>
    <property type="match status" value="1"/>
</dbReference>
<dbReference type="SMART" id="SM00363">
    <property type="entry name" value="S4"/>
    <property type="match status" value="1"/>
</dbReference>
<dbReference type="FunFam" id="3.10.290.10:FF:000006">
    <property type="entry name" value="U3 small nucleolar ribonucleoprotein IMP3"/>
    <property type="match status" value="1"/>
</dbReference>
<evidence type="ECO:0000256" key="5">
    <source>
        <dbReference type="ARBA" id="ARBA00022884"/>
    </source>
</evidence>
<dbReference type="GeneID" id="80877458"/>
<evidence type="ECO:0000259" key="14">
    <source>
        <dbReference type="SMART" id="SM01390"/>
    </source>
</evidence>
<evidence type="ECO:0000256" key="12">
    <source>
        <dbReference type="PROSITE-ProRule" id="PRU00182"/>
    </source>
</evidence>
<dbReference type="Proteomes" id="UP001212411">
    <property type="component" value="Chromosome 2"/>
</dbReference>
<evidence type="ECO:0000256" key="11">
    <source>
        <dbReference type="ARBA" id="ARBA00072223"/>
    </source>
</evidence>
<sequence length="183" mass="21819">MRILKHHEQKLLKKVDFLNYKQDDNNHRDLMVMRRYHIPKREEYQKYNIVCGKFRQLAHRISLLDPTDPFRLKYENMLLEKLFDMGILPSKSKMSDIENRANVSAICRRRLPVIMCKLRMSQTISVATRLIEQGHVRVGPHVITDPAYLVTRNLEDFVTWTDTSKIKRTVAKYNDKLDDYDLL</sequence>
<keyword evidence="7" id="KW-0687">Ribonucleoprotein</keyword>
<evidence type="ECO:0000256" key="9">
    <source>
        <dbReference type="ARBA" id="ARBA00063402"/>
    </source>
</evidence>
<comment type="subcellular location">
    <subcellularLocation>
        <location evidence="1">Nucleus</location>
        <location evidence="1">Nucleolus</location>
    </subcellularLocation>
</comment>
<name>A0AAF0AWQ6_9SCHI</name>
<comment type="subunit">
    <text evidence="9">Component of a heterotrimeric complex containing IMP3, IMP4 and MPP10.</text>
</comment>
<dbReference type="InterPro" id="IPR036986">
    <property type="entry name" value="S4_RNA-bd_sf"/>
</dbReference>
<feature type="domain" description="RNA-binding S4" evidence="13">
    <location>
        <begin position="109"/>
        <end position="175"/>
    </location>
</feature>
<dbReference type="PANTHER" id="PTHR11831:SF1">
    <property type="entry name" value="U3 SMALL NUCLEOLAR RIBONUCLEOPROTEIN PROTEIN IMP3"/>
    <property type="match status" value="1"/>
</dbReference>
<keyword evidence="6" id="KW-0539">Nucleus</keyword>
<keyword evidence="16" id="KW-1185">Reference proteome</keyword>
<keyword evidence="4" id="KW-0699">rRNA-binding</keyword>
<proteinExistence type="inferred from homology"/>
<evidence type="ECO:0000313" key="15">
    <source>
        <dbReference type="EMBL" id="WBW73129.1"/>
    </source>
</evidence>
<dbReference type="PANTHER" id="PTHR11831">
    <property type="entry name" value="30S 40S RIBOSOMAL PROTEIN"/>
    <property type="match status" value="1"/>
</dbReference>
<evidence type="ECO:0000256" key="3">
    <source>
        <dbReference type="ARBA" id="ARBA00022517"/>
    </source>
</evidence>
<dbReference type="GO" id="GO:0030515">
    <property type="term" value="F:snoRNA binding"/>
    <property type="evidence" value="ECO:0007669"/>
    <property type="project" value="TreeGrafter"/>
</dbReference>
<evidence type="ECO:0000313" key="16">
    <source>
        <dbReference type="Proteomes" id="UP001212411"/>
    </source>
</evidence>
<dbReference type="GO" id="GO:0032040">
    <property type="term" value="C:small-subunit processome"/>
    <property type="evidence" value="ECO:0007669"/>
    <property type="project" value="TreeGrafter"/>
</dbReference>
<evidence type="ECO:0000259" key="13">
    <source>
        <dbReference type="SMART" id="SM00363"/>
    </source>
</evidence>
<evidence type="ECO:0000256" key="4">
    <source>
        <dbReference type="ARBA" id="ARBA00022730"/>
    </source>
</evidence>
<dbReference type="SUPFAM" id="SSF55174">
    <property type="entry name" value="Alpha-L RNA-binding motif"/>
    <property type="match status" value="1"/>
</dbReference>
<dbReference type="GO" id="GO:0019843">
    <property type="term" value="F:rRNA binding"/>
    <property type="evidence" value="ECO:0007669"/>
    <property type="project" value="UniProtKB-KW"/>
</dbReference>
<evidence type="ECO:0000256" key="6">
    <source>
        <dbReference type="ARBA" id="ARBA00023242"/>
    </source>
</evidence>
<evidence type="ECO:0000256" key="2">
    <source>
        <dbReference type="ARBA" id="ARBA00007465"/>
    </source>
</evidence>